<keyword evidence="6" id="KW-1185">Reference proteome</keyword>
<evidence type="ECO:0008006" key="7">
    <source>
        <dbReference type="Google" id="ProtNLM"/>
    </source>
</evidence>
<feature type="compositionally biased region" description="Acidic residues" evidence="4">
    <location>
        <begin position="278"/>
        <end position="291"/>
    </location>
</feature>
<feature type="compositionally biased region" description="Basic and acidic residues" evidence="4">
    <location>
        <begin position="265"/>
        <end position="277"/>
    </location>
</feature>
<feature type="compositionally biased region" description="Polar residues" evidence="4">
    <location>
        <begin position="53"/>
        <end position="68"/>
    </location>
</feature>
<dbReference type="Pfam" id="PF08424">
    <property type="entry name" value="NRDE-2"/>
    <property type="match status" value="1"/>
</dbReference>
<name>A0A068SHM5_9FUNG</name>
<reference evidence="5" key="1">
    <citation type="submission" date="2013-08" db="EMBL/GenBank/DDBJ databases">
        <title>Gene expansion shapes genome architecture in the human pathogen Lichtheimia corymbifera: an evolutionary genomics analysis in the ancient terrestrial Mucorales (Mucoromycotina).</title>
        <authorList>
            <person name="Schwartze V.U."/>
            <person name="Winter S."/>
            <person name="Shelest E."/>
            <person name="Marcet-Houben M."/>
            <person name="Horn F."/>
            <person name="Wehner S."/>
            <person name="Hoffmann K."/>
            <person name="Riege K."/>
            <person name="Sammeth M."/>
            <person name="Nowrousian M."/>
            <person name="Valiante V."/>
            <person name="Linde J."/>
            <person name="Jacobsen I.D."/>
            <person name="Marz M."/>
            <person name="Brakhage A.A."/>
            <person name="Gabaldon T."/>
            <person name="Bocker S."/>
            <person name="Voigt K."/>
        </authorList>
    </citation>
    <scope>NUCLEOTIDE SEQUENCE [LARGE SCALE GENOMIC DNA]</scope>
    <source>
        <strain evidence="5">FSU 9682</strain>
    </source>
</reference>
<dbReference type="AlphaFoldDB" id="A0A068SHM5"/>
<dbReference type="InterPro" id="IPR003107">
    <property type="entry name" value="HAT"/>
</dbReference>
<evidence type="ECO:0000256" key="3">
    <source>
        <dbReference type="ARBA" id="ARBA00023242"/>
    </source>
</evidence>
<dbReference type="VEuPathDB" id="FungiDB:LCOR_12314.1"/>
<dbReference type="GO" id="GO:1902369">
    <property type="term" value="P:negative regulation of RNA catabolic process"/>
    <property type="evidence" value="ECO:0007669"/>
    <property type="project" value="TreeGrafter"/>
</dbReference>
<feature type="region of interest" description="Disordered" evidence="4">
    <location>
        <begin position="34"/>
        <end position="137"/>
    </location>
</feature>
<dbReference type="Proteomes" id="UP000027586">
    <property type="component" value="Unassembled WGS sequence"/>
</dbReference>
<evidence type="ECO:0000256" key="1">
    <source>
        <dbReference type="ARBA" id="ARBA00004123"/>
    </source>
</evidence>
<feature type="compositionally biased region" description="Basic and acidic residues" evidence="4">
    <location>
        <begin position="245"/>
        <end position="254"/>
    </location>
</feature>
<dbReference type="InterPro" id="IPR011990">
    <property type="entry name" value="TPR-like_helical_dom_sf"/>
</dbReference>
<dbReference type="SMART" id="SM00386">
    <property type="entry name" value="HAT"/>
    <property type="match status" value="8"/>
</dbReference>
<accession>A0A068SHM5</accession>
<dbReference type="STRING" id="1263082.A0A068SHM5"/>
<evidence type="ECO:0000313" key="6">
    <source>
        <dbReference type="Proteomes" id="UP000027586"/>
    </source>
</evidence>
<dbReference type="SUPFAM" id="SSF48452">
    <property type="entry name" value="TPR-like"/>
    <property type="match status" value="3"/>
</dbReference>
<comment type="caution">
    <text evidence="5">The sequence shown here is derived from an EMBL/GenBank/DDBJ whole genome shotgun (WGS) entry which is preliminary data.</text>
</comment>
<comment type="subcellular location">
    <subcellularLocation>
        <location evidence="1">Nucleus</location>
    </subcellularLocation>
</comment>
<dbReference type="GO" id="GO:0071013">
    <property type="term" value="C:catalytic step 2 spliceosome"/>
    <property type="evidence" value="ECO:0007669"/>
    <property type="project" value="TreeGrafter"/>
</dbReference>
<sequence>MRGGGMTFGNTGNSQWDYRTHLFPLVTIMDKRTIPPPPRISSAPTLNAPPVPTFSSAPDLSELTSAPNEQHKRKKDKRERSPRRHSRSPKRRRHRSRSPRRRSRSPRHRRRSRERSHHRRRRSPTPPPPVHSGQLETGCTFVIDKRGDMDNIKYGEIERSRVPEYHRSGGGLIIGLPTSQKIDIASAKSGKVLKIVSASSRKKPTRYMDAGFTWQESGKRIRIKPSRDGDKDAFSEVHGFVGLESNRKKPKNENEQAISSGVDYRSIEGPKTTHEVSSDEEESDQEEGETFDEYIRRRTIEQNRHLDENPNDVDAWLAFIEFQDEASQGVNTVGTKANKTSLNEVKMSIFEKAMQNNPMDEKLLLSYLTCGEQIWDTLTLLREWDKALKKRPESIRLWADYINLRQTNFSSFSFTECVKVFEDCILTLNKVARRLQRQRKHEDNYDERENIESVMVYVFLRGCLFMKQAGYHERAFGCLQAIVEFTLFQPRSLRASEDTSFGDLIDEFCEFWDTEVARFGEEGAKGWHHYYSTKNDQGEPEVPGAPEDENKEDIDVFNLQDWVRLEESKELQNRLPLRIATIDPHIVDEDPYVVTLSDDIRDFLFDLTTHEARQALIYSIFVFLGLPFPPPGVGTNTHFCTDTFTHNEMKFERFWPPLWEKRPLLITYVDGIPMEPEHATVDRHPFDYPVSYPVGVSELFARHGHWFACLESFHLDCEADINFARNAFRQLNALQWDDHLAICHLSLESSISNKSAKKLAKEMLKDRSNNLILWNVYAQMEKSHGRLKEARRVYQTALASYRQFPESDQQSAPLLYSAFAQLEWEEQRHEEALKILVAMATEEPYAETNPAPTNAQILKAHNYYMQKTAQANILVGSQNETTIAHHYTVCYALLQYITRGIEAASEVYERGLEYIKERQAERGFESEVLWVAYTRLLYQHAVAGGVGYKPSQMRTLLEKALALFPNNTIFISLHVWNETRTKIYNRVRKFFTQALDGEPNIILWLSAIRSELHRHHPYDVNLVRSLFESAVDNAGTRPSILVWKLYIEHEIRCKNMDRAKSLYYRAIRACPWSKELYLLGIRVLSRQLSEKELHEMVSLMMEKEIRMRCPIDNTLFGGDDGDVDDYEKRMIEDE</sequence>
<organism evidence="5 6">
    <name type="scientific">Lichtheimia corymbifera JMRC:FSU:9682</name>
    <dbReference type="NCBI Taxonomy" id="1263082"/>
    <lineage>
        <taxon>Eukaryota</taxon>
        <taxon>Fungi</taxon>
        <taxon>Fungi incertae sedis</taxon>
        <taxon>Mucoromycota</taxon>
        <taxon>Mucoromycotina</taxon>
        <taxon>Mucoromycetes</taxon>
        <taxon>Mucorales</taxon>
        <taxon>Lichtheimiaceae</taxon>
        <taxon>Lichtheimia</taxon>
    </lineage>
</organism>
<dbReference type="InterPro" id="IPR013633">
    <property type="entry name" value="NRDE-2"/>
</dbReference>
<dbReference type="PANTHER" id="PTHR13471">
    <property type="entry name" value="TETRATRICOPEPTIDE-LIKE HELICAL"/>
    <property type="match status" value="1"/>
</dbReference>
<dbReference type="OrthoDB" id="297219at2759"/>
<protein>
    <recommendedName>
        <fullName evidence="7">Duf1740-domain-containing protein</fullName>
    </recommendedName>
</protein>
<feature type="compositionally biased region" description="Basic residues" evidence="4">
    <location>
        <begin position="71"/>
        <end position="123"/>
    </location>
</feature>
<dbReference type="GO" id="GO:0006396">
    <property type="term" value="P:RNA processing"/>
    <property type="evidence" value="ECO:0007669"/>
    <property type="project" value="InterPro"/>
</dbReference>
<proteinExistence type="inferred from homology"/>
<dbReference type="GO" id="GO:0031048">
    <property type="term" value="P:regulatory ncRNA-mediated heterochromatin formation"/>
    <property type="evidence" value="ECO:0007669"/>
    <property type="project" value="TreeGrafter"/>
</dbReference>
<dbReference type="EMBL" id="CBTN010000202">
    <property type="protein sequence ID" value="CDH61540.1"/>
    <property type="molecule type" value="Genomic_DNA"/>
</dbReference>
<dbReference type="PANTHER" id="PTHR13471:SF0">
    <property type="entry name" value="NUCLEAR EXOSOME REGULATOR NRDE2"/>
    <property type="match status" value="1"/>
</dbReference>
<gene>
    <name evidence="5" type="ORF">LCOR_12314.1</name>
</gene>
<evidence type="ECO:0000256" key="2">
    <source>
        <dbReference type="ARBA" id="ARBA00009265"/>
    </source>
</evidence>
<feature type="region of interest" description="Disordered" evidence="4">
    <location>
        <begin position="245"/>
        <end position="291"/>
    </location>
</feature>
<evidence type="ECO:0000313" key="5">
    <source>
        <dbReference type="EMBL" id="CDH61540.1"/>
    </source>
</evidence>
<comment type="similarity">
    <text evidence="2">Belongs to the NRDE2 family.</text>
</comment>
<evidence type="ECO:0000256" key="4">
    <source>
        <dbReference type="SAM" id="MobiDB-lite"/>
    </source>
</evidence>
<dbReference type="Gene3D" id="1.25.40.10">
    <property type="entry name" value="Tetratricopeptide repeat domain"/>
    <property type="match status" value="3"/>
</dbReference>
<keyword evidence="3" id="KW-0539">Nucleus</keyword>
<dbReference type="Pfam" id="PF23240">
    <property type="entry name" value="HAT_PRP39_N"/>
    <property type="match status" value="1"/>
</dbReference>